<feature type="transmembrane region" description="Helical" evidence="6">
    <location>
        <begin position="387"/>
        <end position="408"/>
    </location>
</feature>
<dbReference type="Proteomes" id="UP000541444">
    <property type="component" value="Unassembled WGS sequence"/>
</dbReference>
<proteinExistence type="inferred from homology"/>
<comment type="subcellular location">
    <subcellularLocation>
        <location evidence="1">Membrane</location>
        <topology evidence="1">Multi-pass membrane protein</topology>
    </subcellularLocation>
</comment>
<feature type="transmembrane region" description="Helical" evidence="6">
    <location>
        <begin position="345"/>
        <end position="366"/>
    </location>
</feature>
<evidence type="ECO:0000313" key="8">
    <source>
        <dbReference type="Proteomes" id="UP000541444"/>
    </source>
</evidence>
<feature type="transmembrane region" description="Helical" evidence="6">
    <location>
        <begin position="470"/>
        <end position="493"/>
    </location>
</feature>
<organism evidence="7 8">
    <name type="scientific">Kingdonia uniflora</name>
    <dbReference type="NCBI Taxonomy" id="39325"/>
    <lineage>
        <taxon>Eukaryota</taxon>
        <taxon>Viridiplantae</taxon>
        <taxon>Streptophyta</taxon>
        <taxon>Embryophyta</taxon>
        <taxon>Tracheophyta</taxon>
        <taxon>Spermatophyta</taxon>
        <taxon>Magnoliopsida</taxon>
        <taxon>Ranunculales</taxon>
        <taxon>Circaeasteraceae</taxon>
        <taxon>Kingdonia</taxon>
    </lineage>
</organism>
<evidence type="ECO:0000256" key="4">
    <source>
        <dbReference type="ARBA" id="ARBA00022989"/>
    </source>
</evidence>
<keyword evidence="8" id="KW-1185">Reference proteome</keyword>
<dbReference type="PANTHER" id="PTHR11654">
    <property type="entry name" value="OLIGOPEPTIDE TRANSPORTER-RELATED"/>
    <property type="match status" value="1"/>
</dbReference>
<keyword evidence="4 6" id="KW-1133">Transmembrane helix</keyword>
<dbReference type="AlphaFoldDB" id="A0A7J7MYP4"/>
<dbReference type="OrthoDB" id="8904098at2759"/>
<sequence length="564" mass="62554">MVVEENVPSPSLTPLVGEEHEEISANGVLIVTKNPIKKRNPGGWKAMPYILGNETCERLATFGLLANFMVYLVTQFHLDQGMLAITLTASIPTLRPPKCTAQQLEDRQCEGPTTAQLSFLFVSLALCTLGASGIRPCSIPFGVDQFDSTTEAGRKGVNSFFNWYYFSFSIVVLVSLTIVVYIQSNISWAIGLSIPMILMFFSLALFFLGTRIYVYVPPSGSILSRLVQVFVAAYKKRNIKLPSKEDLHEVLYDPLLKETSIKLPLTYSFSCLNKAAVVEDGNLKEDGTNIDPWRLCTVQQVEEVKCLARIVPIWIANVICFISMTQQDTITVSQAMKMDRRLGNFNIPAGSIGVISWLTVVVWIPIYDQIVVPILSRITKIEGGITLLVRMGIGMVFAILQMVVAGFIEEKRRASALAHAGPDGVAPFSVMWLIPQIALNGFVNAFNVIGQIEFYYKQFPDNMKSIGNSLFFCTMAGGSYLSTLLVTIVHNNTGKHGHLRWLDSNVNSSRIDYFYFLIAAIGTVNLMYFLVCAQGYHYKVSTLVRGEDDIGIELNTAVVKPLEV</sequence>
<feature type="transmembrane region" description="Helical" evidence="6">
    <location>
        <begin position="189"/>
        <end position="208"/>
    </location>
</feature>
<name>A0A7J7MYP4_9MAGN</name>
<evidence type="ECO:0000313" key="7">
    <source>
        <dbReference type="EMBL" id="KAF6159910.1"/>
    </source>
</evidence>
<feature type="transmembrane region" description="Helical" evidence="6">
    <location>
        <begin position="163"/>
        <end position="182"/>
    </location>
</feature>
<evidence type="ECO:0000256" key="2">
    <source>
        <dbReference type="ARBA" id="ARBA00005982"/>
    </source>
</evidence>
<dbReference type="SUPFAM" id="SSF103473">
    <property type="entry name" value="MFS general substrate transporter"/>
    <property type="match status" value="1"/>
</dbReference>
<dbReference type="InterPro" id="IPR036259">
    <property type="entry name" value="MFS_trans_sf"/>
</dbReference>
<reference evidence="7 8" key="1">
    <citation type="journal article" date="2020" name="IScience">
        <title>Genome Sequencing of the Endangered Kingdonia uniflora (Circaeasteraceae, Ranunculales) Reveals Potential Mechanisms of Evolutionary Specialization.</title>
        <authorList>
            <person name="Sun Y."/>
            <person name="Deng T."/>
            <person name="Zhang A."/>
            <person name="Moore M.J."/>
            <person name="Landis J.B."/>
            <person name="Lin N."/>
            <person name="Zhang H."/>
            <person name="Zhang X."/>
            <person name="Huang J."/>
            <person name="Zhang X."/>
            <person name="Sun H."/>
            <person name="Wang H."/>
        </authorList>
    </citation>
    <scope>NUCLEOTIDE SEQUENCE [LARGE SCALE GENOMIC DNA]</scope>
    <source>
        <strain evidence="7">TB1705</strain>
        <tissue evidence="7">Leaf</tissue>
    </source>
</reference>
<comment type="caution">
    <text evidence="7">The sequence shown here is derived from an EMBL/GenBank/DDBJ whole genome shotgun (WGS) entry which is preliminary data.</text>
</comment>
<dbReference type="Gene3D" id="1.20.1250.20">
    <property type="entry name" value="MFS general substrate transporter like domains"/>
    <property type="match status" value="1"/>
</dbReference>
<gene>
    <name evidence="7" type="ORF">GIB67_032994</name>
</gene>
<evidence type="ECO:0000256" key="5">
    <source>
        <dbReference type="ARBA" id="ARBA00023136"/>
    </source>
</evidence>
<accession>A0A7J7MYP4</accession>
<dbReference type="GO" id="GO:0022857">
    <property type="term" value="F:transmembrane transporter activity"/>
    <property type="evidence" value="ECO:0007669"/>
    <property type="project" value="InterPro"/>
</dbReference>
<comment type="similarity">
    <text evidence="2">Belongs to the major facilitator superfamily. Proton-dependent oligopeptide transporter (POT/PTR) (TC 2.A.17) family.</text>
</comment>
<dbReference type="EMBL" id="JACGCM010001183">
    <property type="protein sequence ID" value="KAF6159910.1"/>
    <property type="molecule type" value="Genomic_DNA"/>
</dbReference>
<dbReference type="InterPro" id="IPR000109">
    <property type="entry name" value="POT_fam"/>
</dbReference>
<evidence type="ECO:0000256" key="1">
    <source>
        <dbReference type="ARBA" id="ARBA00004141"/>
    </source>
</evidence>
<evidence type="ECO:0000256" key="6">
    <source>
        <dbReference type="SAM" id="Phobius"/>
    </source>
</evidence>
<keyword evidence="5 6" id="KW-0472">Membrane</keyword>
<protein>
    <submittedName>
        <fullName evidence="7">Uncharacterized protein</fullName>
    </submittedName>
</protein>
<feature type="transmembrane region" description="Helical" evidence="6">
    <location>
        <begin position="306"/>
        <end position="325"/>
    </location>
</feature>
<dbReference type="Pfam" id="PF00854">
    <property type="entry name" value="PTR2"/>
    <property type="match status" value="1"/>
</dbReference>
<feature type="transmembrane region" description="Helical" evidence="6">
    <location>
        <begin position="513"/>
        <end position="531"/>
    </location>
</feature>
<feature type="transmembrane region" description="Helical" evidence="6">
    <location>
        <begin position="428"/>
        <end position="449"/>
    </location>
</feature>
<evidence type="ECO:0000256" key="3">
    <source>
        <dbReference type="ARBA" id="ARBA00022692"/>
    </source>
</evidence>
<keyword evidence="3 6" id="KW-0812">Transmembrane</keyword>
<dbReference type="CDD" id="cd17416">
    <property type="entry name" value="MFS_NPF1_2"/>
    <property type="match status" value="1"/>
</dbReference>
<dbReference type="GO" id="GO:0016020">
    <property type="term" value="C:membrane"/>
    <property type="evidence" value="ECO:0007669"/>
    <property type="project" value="UniProtKB-SubCell"/>
</dbReference>